<organism evidence="1">
    <name type="scientific">uncultured Flavobacteriia bacterium</name>
    <dbReference type="NCBI Taxonomy" id="212695"/>
    <lineage>
        <taxon>Bacteria</taxon>
        <taxon>Pseudomonadati</taxon>
        <taxon>Bacteroidota</taxon>
        <taxon>Flavobacteriia</taxon>
        <taxon>environmental samples</taxon>
    </lineage>
</organism>
<reference evidence="1" key="2">
    <citation type="submission" date="2012-02" db="EMBL/GenBank/DDBJ databases">
        <authorList>
            <person name="Genoscope - CEA"/>
        </authorList>
    </citation>
    <scope>NUCLEOTIDE SEQUENCE</scope>
</reference>
<evidence type="ECO:0000313" key="1">
    <source>
        <dbReference type="EMBL" id="CCF99451.1"/>
    </source>
</evidence>
<sequence>MATNSLIKTSQNSETEERAKNVLNIKNALRDIKLNTWLDIEKIAGKYKEGEFKKSLEKKCEASLREITKLLFEEINRVGLTESTVGPLKLRKDTPSDL</sequence>
<name>H6REJ0_9BACT</name>
<protein>
    <submittedName>
        <fullName evidence="1">Uncharacterized protein</fullName>
    </submittedName>
</protein>
<dbReference type="EMBL" id="FO117579">
    <property type="protein sequence ID" value="CCF99451.1"/>
    <property type="molecule type" value="Genomic_DNA"/>
</dbReference>
<accession>H6REJ0</accession>
<dbReference type="AlphaFoldDB" id="H6REJ0"/>
<proteinExistence type="predicted"/>
<reference evidence="1" key="1">
    <citation type="journal article" date="2012" name="Environ. Microbiol.">
        <title>Genomic content of uncultured Bacteroidetes from contrasting oceanic provinces in the North Atlantic Ocean.</title>
        <authorList>
            <person name="Gomez-Pereira P.R."/>
            <person name="Schuler M."/>
            <person name="Fuchs B.M."/>
            <person name="Bennke C."/>
            <person name="Teeling H."/>
            <person name="Waldmann J."/>
            <person name="Richter M."/>
            <person name="Barbe V."/>
            <person name="Bataille E."/>
            <person name="Glockner F.O."/>
            <person name="Amann R."/>
        </authorList>
    </citation>
    <scope>NUCLEOTIDE SEQUENCE</scope>
</reference>
<gene>
    <name evidence="1" type="ORF">VIS_S3BDA80044</name>
</gene>